<dbReference type="AlphaFoldDB" id="A0AAD3NRA4"/>
<evidence type="ECO:0000256" key="1">
    <source>
        <dbReference type="SAM" id="MobiDB-lite"/>
    </source>
</evidence>
<evidence type="ECO:0000313" key="4">
    <source>
        <dbReference type="Proteomes" id="UP001234787"/>
    </source>
</evidence>
<protein>
    <submittedName>
        <fullName evidence="2">Uncharacterized protein</fullName>
    </submittedName>
</protein>
<name>A0AAD3NRA4_CRYJA</name>
<dbReference type="EMBL" id="BSEH01000411">
    <property type="protein sequence ID" value="GLJ58528.1"/>
    <property type="molecule type" value="Genomic_DNA"/>
</dbReference>
<evidence type="ECO:0000313" key="2">
    <source>
        <dbReference type="EMBL" id="GLJ58236.1"/>
    </source>
</evidence>
<reference evidence="2" key="1">
    <citation type="submission" date="2022-12" db="EMBL/GenBank/DDBJ databases">
        <title>Chromosome-Level Genome Assembly of Japanese Cedar (Cryptomeriajaponica D. Don).</title>
        <authorList>
            <person name="Fujino T."/>
            <person name="Yamaguchi K."/>
            <person name="Yokoyama T."/>
            <person name="Hamanaka T."/>
            <person name="Harazono Y."/>
            <person name="Kamada H."/>
            <person name="Kobayashi W."/>
            <person name="Ujino-Ihara T."/>
            <person name="Uchiyama K."/>
            <person name="Matsumoto A."/>
            <person name="Izuno A."/>
            <person name="Tsumura Y."/>
            <person name="Toyoda A."/>
            <person name="Shigenobu S."/>
            <person name="Moriguchi Y."/>
            <person name="Ueno S."/>
            <person name="Kasahara M."/>
        </authorList>
    </citation>
    <scope>NUCLEOTIDE SEQUENCE</scope>
</reference>
<feature type="region of interest" description="Disordered" evidence="1">
    <location>
        <begin position="179"/>
        <end position="204"/>
    </location>
</feature>
<accession>A0AAD3NRA4</accession>
<dbReference type="EMBL" id="BSEH01000306">
    <property type="protein sequence ID" value="GLJ58236.1"/>
    <property type="molecule type" value="Genomic_DNA"/>
</dbReference>
<gene>
    <name evidence="2" type="ORF">SUGI_1424650</name>
    <name evidence="3" type="ORF">SUGI_1455610</name>
</gene>
<comment type="caution">
    <text evidence="2">The sequence shown here is derived from an EMBL/GenBank/DDBJ whole genome shotgun (WGS) entry which is preliminary data.</text>
</comment>
<sequence>MLSIGLCDLHEQHIPLQVHKQPIRDKGSSSGSARKHRRDGKKDLIKLSLAKINYRHPEGKKYLYPLSPMVNYLCFLPRCCHLRVSDSIWDFHWGKEEGELGLVKQLDQLGQLEPVNEVAFPPAGLNSSSHLLKWSIAGGPGEIRTSGHSSQKSNALVSVHRRGAVSINLPPGMEKEICPPNALTNPVPVPTTTDEYPDFEPNAP</sequence>
<organism evidence="2 4">
    <name type="scientific">Cryptomeria japonica</name>
    <name type="common">Japanese cedar</name>
    <name type="synonym">Cupressus japonica</name>
    <dbReference type="NCBI Taxonomy" id="3369"/>
    <lineage>
        <taxon>Eukaryota</taxon>
        <taxon>Viridiplantae</taxon>
        <taxon>Streptophyta</taxon>
        <taxon>Embryophyta</taxon>
        <taxon>Tracheophyta</taxon>
        <taxon>Spermatophyta</taxon>
        <taxon>Pinopsida</taxon>
        <taxon>Pinidae</taxon>
        <taxon>Conifers II</taxon>
        <taxon>Cupressales</taxon>
        <taxon>Cupressaceae</taxon>
        <taxon>Cryptomeria</taxon>
    </lineage>
</organism>
<evidence type="ECO:0000313" key="3">
    <source>
        <dbReference type="EMBL" id="GLJ58528.1"/>
    </source>
</evidence>
<keyword evidence="4" id="KW-1185">Reference proteome</keyword>
<dbReference type="Proteomes" id="UP001234787">
    <property type="component" value="Unassembled WGS sequence"/>
</dbReference>
<proteinExistence type="predicted"/>
<feature type="region of interest" description="Disordered" evidence="1">
    <location>
        <begin position="20"/>
        <end position="40"/>
    </location>
</feature>